<evidence type="ECO:0000313" key="9">
    <source>
        <dbReference type="Proteomes" id="UP000295367"/>
    </source>
</evidence>
<evidence type="ECO:0000259" key="7">
    <source>
        <dbReference type="Pfam" id="PF07195"/>
    </source>
</evidence>
<evidence type="ECO:0000256" key="2">
    <source>
        <dbReference type="ARBA" id="ARBA00011255"/>
    </source>
</evidence>
<reference evidence="8 9" key="1">
    <citation type="submission" date="2019-03" db="EMBL/GenBank/DDBJ databases">
        <title>Genomic Encyclopedia of Type Strains, Phase IV (KMG-IV): sequencing the most valuable type-strain genomes for metagenomic binning, comparative biology and taxonomic classification.</title>
        <authorList>
            <person name="Goeker M."/>
        </authorList>
    </citation>
    <scope>NUCLEOTIDE SEQUENCE [LARGE SCALE GENOMIC DNA]</scope>
    <source>
        <strain evidence="8 9">DSM 100309</strain>
    </source>
</reference>
<evidence type="ECO:0000256" key="3">
    <source>
        <dbReference type="ARBA" id="ARBA00023054"/>
    </source>
</evidence>
<dbReference type="InterPro" id="IPR040026">
    <property type="entry name" value="FliD"/>
</dbReference>
<keyword evidence="3" id="KW-0175">Coiled coil</keyword>
<dbReference type="PANTHER" id="PTHR30288:SF0">
    <property type="entry name" value="FLAGELLAR HOOK-ASSOCIATED PROTEIN 2"/>
    <property type="match status" value="1"/>
</dbReference>
<dbReference type="EMBL" id="SMCO01000001">
    <property type="protein sequence ID" value="TCV90166.1"/>
    <property type="molecule type" value="Genomic_DNA"/>
</dbReference>
<evidence type="ECO:0000259" key="6">
    <source>
        <dbReference type="Pfam" id="PF02465"/>
    </source>
</evidence>
<dbReference type="Proteomes" id="UP000295367">
    <property type="component" value="Unassembled WGS sequence"/>
</dbReference>
<sequence>MAVSATSSLDVNAIVTGLMSIERQPITKLNTKESSYQAKLTAMGLITSKVDSFQTALKSLSSTSSSSLLAFKATSSDSTIFNASASSTAAAGNYTLEVTSLAQSQNLVASGKSSSNTAISDGVATTITFDFGTINGGTLSSGTYSGATFTPNGNGSKSITIDGTNNTLEGIRDAVNSARIGVTASIVNDGSGTPYRLVLSSDNSGVSNSIKITTSGGDGTINTLLANDPAGLPAAQHLTQTVAAQNSQFSVNGIPISKTSNTVTDAIQGVTLTLNNKTTTPVALTVARDASAATDAVSGFVKAYNDLYSALKNSSAYKSGSALEGDPTLRTLQTQMRDIAAQAVSGGTMSHLYEVGLTIQVSGTMQLDTTKLTSAIANNFNDVANLFNSGTGYGTMFAQWTSATLGVQGTIANRTDGFNQSIKNIGTQRDALEVRMVTLEKLYRRQYSALDVMLSSMSQTSAYLTQQLATVK</sequence>
<keyword evidence="8" id="KW-0282">Flagellum</keyword>
<dbReference type="InterPro" id="IPR010809">
    <property type="entry name" value="FliD_C"/>
</dbReference>
<dbReference type="GO" id="GO:0009421">
    <property type="term" value="C:bacterial-type flagellum filament cap"/>
    <property type="evidence" value="ECO:0007669"/>
    <property type="project" value="InterPro"/>
</dbReference>
<comment type="caution">
    <text evidence="8">The sequence shown here is derived from an EMBL/GenBank/DDBJ whole genome shotgun (WGS) entry which is preliminary data.</text>
</comment>
<dbReference type="GO" id="GO:0005576">
    <property type="term" value="C:extracellular region"/>
    <property type="evidence" value="ECO:0007669"/>
    <property type="project" value="UniProtKB-SubCell"/>
</dbReference>
<name>A0A4R3YDP2_9PROT</name>
<evidence type="ECO:0000256" key="1">
    <source>
        <dbReference type="ARBA" id="ARBA00009764"/>
    </source>
</evidence>
<protein>
    <recommendedName>
        <fullName evidence="5">Flagellar hook-associated protein 2</fullName>
        <shortName evidence="5">HAP2</shortName>
    </recommendedName>
    <alternativeName>
        <fullName evidence="5">Flagellar cap protein</fullName>
    </alternativeName>
</protein>
<proteinExistence type="inferred from homology"/>
<dbReference type="GO" id="GO:0009424">
    <property type="term" value="C:bacterial-type flagellum hook"/>
    <property type="evidence" value="ECO:0007669"/>
    <property type="project" value="UniProtKB-UniRule"/>
</dbReference>
<keyword evidence="5" id="KW-0964">Secreted</keyword>
<dbReference type="AlphaFoldDB" id="A0A4R3YDP2"/>
<accession>A0A4R3YDP2</accession>
<evidence type="ECO:0000313" key="8">
    <source>
        <dbReference type="EMBL" id="TCV90166.1"/>
    </source>
</evidence>
<organism evidence="8 9">
    <name type="scientific">Sulfurirhabdus autotrophica</name>
    <dbReference type="NCBI Taxonomy" id="1706046"/>
    <lineage>
        <taxon>Bacteria</taxon>
        <taxon>Pseudomonadati</taxon>
        <taxon>Pseudomonadota</taxon>
        <taxon>Betaproteobacteria</taxon>
        <taxon>Nitrosomonadales</taxon>
        <taxon>Sulfuricellaceae</taxon>
        <taxon>Sulfurirhabdus</taxon>
    </lineage>
</organism>
<dbReference type="GO" id="GO:0071973">
    <property type="term" value="P:bacterial-type flagellum-dependent cell motility"/>
    <property type="evidence" value="ECO:0007669"/>
    <property type="project" value="TreeGrafter"/>
</dbReference>
<dbReference type="RefSeq" id="WP_124947860.1">
    <property type="nucleotide sequence ID" value="NZ_BHVT01000073.1"/>
</dbReference>
<dbReference type="Pfam" id="PF02465">
    <property type="entry name" value="FliD_N"/>
    <property type="match status" value="1"/>
</dbReference>
<dbReference type="InterPro" id="IPR003481">
    <property type="entry name" value="FliD_N"/>
</dbReference>
<comment type="function">
    <text evidence="5">Required for morphogenesis and for the elongation of the flagellar filament by facilitating polymerization of the flagellin monomers at the tip of growing filament. Forms a capping structure, which prevents flagellin subunits (transported through the central channel of the flagellum) from leaking out without polymerization at the distal end.</text>
</comment>
<dbReference type="GO" id="GO:0007155">
    <property type="term" value="P:cell adhesion"/>
    <property type="evidence" value="ECO:0007669"/>
    <property type="project" value="InterPro"/>
</dbReference>
<keyword evidence="8" id="KW-0969">Cilium</keyword>
<keyword evidence="9" id="KW-1185">Reference proteome</keyword>
<keyword evidence="8" id="KW-0966">Cell projection</keyword>
<dbReference type="OrthoDB" id="9810816at2"/>
<dbReference type="PANTHER" id="PTHR30288">
    <property type="entry name" value="FLAGELLAR CAP/ASSEMBLY PROTEIN FLID"/>
    <property type="match status" value="1"/>
</dbReference>
<gene>
    <name evidence="8" type="ORF">EDC63_101133</name>
</gene>
<keyword evidence="4 5" id="KW-0975">Bacterial flagellum</keyword>
<dbReference type="Pfam" id="PF07195">
    <property type="entry name" value="FliD_C"/>
    <property type="match status" value="1"/>
</dbReference>
<comment type="subunit">
    <text evidence="2 5">Homopentamer.</text>
</comment>
<comment type="similarity">
    <text evidence="1 5">Belongs to the FliD family.</text>
</comment>
<evidence type="ECO:0000256" key="4">
    <source>
        <dbReference type="ARBA" id="ARBA00023143"/>
    </source>
</evidence>
<evidence type="ECO:0000256" key="5">
    <source>
        <dbReference type="RuleBase" id="RU362066"/>
    </source>
</evidence>
<feature type="domain" description="Flagellar hook-associated protein 2 C-terminal" evidence="7">
    <location>
        <begin position="244"/>
        <end position="458"/>
    </location>
</feature>
<comment type="subcellular location">
    <subcellularLocation>
        <location evidence="5">Secreted</location>
    </subcellularLocation>
    <subcellularLocation>
        <location evidence="5">Bacterial flagellum</location>
    </subcellularLocation>
</comment>
<feature type="domain" description="Flagellar hook-associated protein 2 N-terminal" evidence="6">
    <location>
        <begin position="7"/>
        <end position="105"/>
    </location>
</feature>